<accession>A0A2H0V5H9</accession>
<comment type="caution">
    <text evidence="1">The sequence shown here is derived from an EMBL/GenBank/DDBJ whole genome shotgun (WGS) entry which is preliminary data.</text>
</comment>
<evidence type="ECO:0000313" key="2">
    <source>
        <dbReference type="Proteomes" id="UP000229901"/>
    </source>
</evidence>
<proteinExistence type="predicted"/>
<dbReference type="AlphaFoldDB" id="A0A2H0V5H9"/>
<organism evidence="1 2">
    <name type="scientific">Candidatus Falkowbacteria bacterium CG10_big_fil_rev_8_21_14_0_10_39_11</name>
    <dbReference type="NCBI Taxonomy" id="1974565"/>
    <lineage>
        <taxon>Bacteria</taxon>
        <taxon>Candidatus Falkowiibacteriota</taxon>
    </lineage>
</organism>
<name>A0A2H0V5H9_9BACT</name>
<dbReference type="Proteomes" id="UP000229901">
    <property type="component" value="Unassembled WGS sequence"/>
</dbReference>
<protein>
    <submittedName>
        <fullName evidence="1">Uncharacterized protein</fullName>
    </submittedName>
</protein>
<reference evidence="2" key="1">
    <citation type="submission" date="2017-09" db="EMBL/GenBank/DDBJ databases">
        <title>Depth-based differentiation of microbial function through sediment-hosted aquifers and enrichment of novel symbionts in the deep terrestrial subsurface.</title>
        <authorList>
            <person name="Probst A.J."/>
            <person name="Ladd B."/>
            <person name="Jarett J.K."/>
            <person name="Geller-Mcgrath D.E."/>
            <person name="Sieber C.M.K."/>
            <person name="Emerson J.B."/>
            <person name="Anantharaman K."/>
            <person name="Thomas B.C."/>
            <person name="Malmstrom R."/>
            <person name="Stieglmeier M."/>
            <person name="Klingl A."/>
            <person name="Woyke T."/>
            <person name="Ryan C.M."/>
            <person name="Banfield J.F."/>
        </authorList>
    </citation>
    <scope>NUCLEOTIDE SEQUENCE [LARGE SCALE GENOMIC DNA]</scope>
</reference>
<sequence>MKTLERRIRMETKDVQWLIKRYLDVEKLFQEFFAAWNYCATKCHVEGNVGCCDFDHFRLGYNLGKDFVTRFEAQRDKLYGRRPSLTERQFPCFYSSCQGCKLKTHRAPKCYAYICVPMRDELRKKYGIEIDYEQMMNCLERILSGELLDSEFSFLKQKIEAWVELIVKIQAKRRTE</sequence>
<dbReference type="EMBL" id="PFAP01000008">
    <property type="protein sequence ID" value="PIR94356.1"/>
    <property type="molecule type" value="Genomic_DNA"/>
</dbReference>
<evidence type="ECO:0000313" key="1">
    <source>
        <dbReference type="EMBL" id="PIR94356.1"/>
    </source>
</evidence>
<gene>
    <name evidence="1" type="ORF">COT97_01740</name>
</gene>